<evidence type="ECO:0000313" key="2">
    <source>
        <dbReference type="Proteomes" id="UP001549921"/>
    </source>
</evidence>
<name>A0ABD0S3M8_LOXSC</name>
<sequence>VPPIDYLRQVTLDLGGEGVLGAVSERHMIRRAPPTHTQQAKSTVRALIRRFNE</sequence>
<organism evidence="1 2">
    <name type="scientific">Loxostege sticticalis</name>
    <name type="common">Beet webworm moth</name>
    <dbReference type="NCBI Taxonomy" id="481309"/>
    <lineage>
        <taxon>Eukaryota</taxon>
        <taxon>Metazoa</taxon>
        <taxon>Ecdysozoa</taxon>
        <taxon>Arthropoda</taxon>
        <taxon>Hexapoda</taxon>
        <taxon>Insecta</taxon>
        <taxon>Pterygota</taxon>
        <taxon>Neoptera</taxon>
        <taxon>Endopterygota</taxon>
        <taxon>Lepidoptera</taxon>
        <taxon>Glossata</taxon>
        <taxon>Ditrysia</taxon>
        <taxon>Pyraloidea</taxon>
        <taxon>Crambidae</taxon>
        <taxon>Pyraustinae</taxon>
        <taxon>Loxostege</taxon>
    </lineage>
</organism>
<dbReference type="Proteomes" id="UP001549921">
    <property type="component" value="Unassembled WGS sequence"/>
</dbReference>
<comment type="caution">
    <text evidence="1">The sequence shown here is derived from an EMBL/GenBank/DDBJ whole genome shotgun (WGS) entry which is preliminary data.</text>
</comment>
<evidence type="ECO:0000313" key="1">
    <source>
        <dbReference type="EMBL" id="KAL0808691.1"/>
    </source>
</evidence>
<dbReference type="AlphaFoldDB" id="A0ABD0S3M8"/>
<dbReference type="EMBL" id="JBEDNZ010000031">
    <property type="protein sequence ID" value="KAL0808691.1"/>
    <property type="molecule type" value="Genomic_DNA"/>
</dbReference>
<accession>A0ABD0S3M8</accession>
<feature type="non-terminal residue" evidence="1">
    <location>
        <position position="1"/>
    </location>
</feature>
<protein>
    <submittedName>
        <fullName evidence="1">Uncharacterized protein</fullName>
    </submittedName>
</protein>
<feature type="non-terminal residue" evidence="1">
    <location>
        <position position="53"/>
    </location>
</feature>
<proteinExistence type="predicted"/>
<gene>
    <name evidence="1" type="ORF">ABMA28_013122</name>
</gene>
<reference evidence="1 2" key="1">
    <citation type="submission" date="2024-06" db="EMBL/GenBank/DDBJ databases">
        <title>A chromosome-level genome assembly of beet webworm, Loxostege sticticalis.</title>
        <authorList>
            <person name="Zhang Y."/>
        </authorList>
    </citation>
    <scope>NUCLEOTIDE SEQUENCE [LARGE SCALE GENOMIC DNA]</scope>
    <source>
        <strain evidence="1">AQ028</strain>
        <tissue evidence="1">Male pupae</tissue>
    </source>
</reference>